<evidence type="ECO:0000313" key="3">
    <source>
        <dbReference type="Proteomes" id="UP000230405"/>
    </source>
</evidence>
<keyword evidence="1" id="KW-1133">Transmembrane helix</keyword>
<reference evidence="3" key="1">
    <citation type="submission" date="2017-09" db="EMBL/GenBank/DDBJ databases">
        <title>Depth-based differentiation of microbial function through sediment-hosted aquifers and enrichment of novel symbionts in the deep terrestrial subsurface.</title>
        <authorList>
            <person name="Probst A.J."/>
            <person name="Ladd B."/>
            <person name="Jarett J.K."/>
            <person name="Geller-Mcgrath D.E."/>
            <person name="Sieber C.M.K."/>
            <person name="Emerson J.B."/>
            <person name="Anantharaman K."/>
            <person name="Thomas B.C."/>
            <person name="Malmstrom R."/>
            <person name="Stieglmeier M."/>
            <person name="Klingl A."/>
            <person name="Woyke T."/>
            <person name="Ryan C.M."/>
            <person name="Banfield J.F."/>
        </authorList>
    </citation>
    <scope>NUCLEOTIDE SEQUENCE [LARGE SCALE GENOMIC DNA]</scope>
</reference>
<comment type="caution">
    <text evidence="2">The sequence shown here is derived from an EMBL/GenBank/DDBJ whole genome shotgun (WGS) entry which is preliminary data.</text>
</comment>
<feature type="transmembrane region" description="Helical" evidence="1">
    <location>
        <begin position="32"/>
        <end position="53"/>
    </location>
</feature>
<protein>
    <submittedName>
        <fullName evidence="2">Uncharacterized protein</fullName>
    </submittedName>
</protein>
<evidence type="ECO:0000256" key="1">
    <source>
        <dbReference type="SAM" id="Phobius"/>
    </source>
</evidence>
<keyword evidence="1" id="KW-0472">Membrane</keyword>
<dbReference type="Proteomes" id="UP000230405">
    <property type="component" value="Unassembled WGS sequence"/>
</dbReference>
<dbReference type="EMBL" id="PFPO01000041">
    <property type="protein sequence ID" value="PIZ99212.1"/>
    <property type="molecule type" value="Genomic_DNA"/>
</dbReference>
<accession>A0A2M7VF76</accession>
<feature type="non-terminal residue" evidence="2">
    <location>
        <position position="82"/>
    </location>
</feature>
<proteinExistence type="predicted"/>
<organism evidence="2 3">
    <name type="scientific">Candidatus Komeilibacteria bacterium CG_4_10_14_0_2_um_filter_37_10</name>
    <dbReference type="NCBI Taxonomy" id="1974470"/>
    <lineage>
        <taxon>Bacteria</taxon>
        <taxon>Candidatus Komeiliibacteriota</taxon>
    </lineage>
</organism>
<evidence type="ECO:0000313" key="2">
    <source>
        <dbReference type="EMBL" id="PIZ99212.1"/>
    </source>
</evidence>
<name>A0A2M7VF76_9BACT</name>
<dbReference type="AlphaFoldDB" id="A0A2M7VF76"/>
<sequence length="82" mass="9218">MSEDIKKIEKRDVVEDELMDQPKKQKASSKSLMNKIIIVVIVVIVILGGLYFVNKYTALNIFGDKSDKVVATDWEAVFLSNG</sequence>
<keyword evidence="1" id="KW-0812">Transmembrane</keyword>
<gene>
    <name evidence="2" type="ORF">COX77_02160</name>
</gene>